<accession>A0A3A8E9U4</accession>
<sequence>MSYKHNNLFAMRETYWNDADSHHVQAEKQYFCDMLNQYGVFENASFEDAKYFFFTLPSIIIVKGYALGFMHKSVQAMIDQHIQGHVNQLKMRESLKIQFRM</sequence>
<name>A0A3A8E9U4_9GAMM</name>
<dbReference type="AlphaFoldDB" id="A0A3A8E9U4"/>
<dbReference type="EMBL" id="RAXU01000026">
    <property type="protein sequence ID" value="RKG30868.1"/>
    <property type="molecule type" value="Genomic_DNA"/>
</dbReference>
<feature type="transmembrane region" description="Helical" evidence="1">
    <location>
        <begin position="51"/>
        <end position="70"/>
    </location>
</feature>
<keyword evidence="1" id="KW-1133">Transmembrane helix</keyword>
<comment type="caution">
    <text evidence="2">The sequence shown here is derived from an EMBL/GenBank/DDBJ whole genome shotgun (WGS) entry which is preliminary data.</text>
</comment>
<dbReference type="OrthoDB" id="6701019at2"/>
<proteinExistence type="predicted"/>
<keyword evidence="1" id="KW-0472">Membrane</keyword>
<keyword evidence="1" id="KW-0812">Transmembrane</keyword>
<dbReference type="RefSeq" id="WP_120371265.1">
    <property type="nucleotide sequence ID" value="NZ_BKYM01000003.1"/>
</dbReference>
<evidence type="ECO:0000256" key="1">
    <source>
        <dbReference type="SAM" id="Phobius"/>
    </source>
</evidence>
<keyword evidence="3" id="KW-1185">Reference proteome</keyword>
<organism evidence="2 3">
    <name type="scientific">Acinetobacter guerrae</name>
    <dbReference type="NCBI Taxonomy" id="1843371"/>
    <lineage>
        <taxon>Bacteria</taxon>
        <taxon>Pseudomonadati</taxon>
        <taxon>Pseudomonadota</taxon>
        <taxon>Gammaproteobacteria</taxon>
        <taxon>Moraxellales</taxon>
        <taxon>Moraxellaceae</taxon>
        <taxon>Acinetobacter</taxon>
    </lineage>
</organism>
<gene>
    <name evidence="2" type="ORF">D7V21_15045</name>
</gene>
<reference evidence="2 3" key="1">
    <citation type="submission" date="2018-09" db="EMBL/GenBank/DDBJ databases">
        <title>The draft genome of Acinetobacter spp. strains.</title>
        <authorList>
            <person name="Qin J."/>
            <person name="Feng Y."/>
            <person name="Zong Z."/>
        </authorList>
    </citation>
    <scope>NUCLEOTIDE SEQUENCE [LARGE SCALE GENOMIC DNA]</scope>
    <source>
        <strain evidence="2 3">WCHAc060096</strain>
    </source>
</reference>
<dbReference type="Proteomes" id="UP000269001">
    <property type="component" value="Unassembled WGS sequence"/>
</dbReference>
<protein>
    <submittedName>
        <fullName evidence="2">Uncharacterized protein</fullName>
    </submittedName>
</protein>
<evidence type="ECO:0000313" key="3">
    <source>
        <dbReference type="Proteomes" id="UP000269001"/>
    </source>
</evidence>
<evidence type="ECO:0000313" key="2">
    <source>
        <dbReference type="EMBL" id="RKG30868.1"/>
    </source>
</evidence>